<sequence length="248" mass="25415">MMRTLLVRGLIAGLLAGLAAAVFAFFVGEPHVDAAIALEEAHAAGEAGHHHAEEPLVSRDIQRTIGLLTAHLGIGLALGGLFAVVFAVIYGRLGGFSVRAYSSLLAGGAFVAVTLVPFLKYPANPPAVGQTGTVGSRTELYFVFLALSVITAGLAITAARSFADRFGGWAASGIGIVGYAVVMTVCAVLMPTVNEVPDDFPATLLWDFRLASLGGLAVLWLVLGAAFGTLVHRALAHTPAEAPAAASA</sequence>
<dbReference type="EMBL" id="JBHSXX010000001">
    <property type="protein sequence ID" value="MFC6867812.1"/>
    <property type="molecule type" value="Genomic_DNA"/>
</dbReference>
<gene>
    <name evidence="2" type="ORF">ACFQGD_11705</name>
</gene>
<feature type="transmembrane region" description="Helical" evidence="1">
    <location>
        <begin position="166"/>
        <end position="190"/>
    </location>
</feature>
<feature type="transmembrane region" description="Helical" evidence="1">
    <location>
        <begin position="65"/>
        <end position="89"/>
    </location>
</feature>
<evidence type="ECO:0000256" key="1">
    <source>
        <dbReference type="SAM" id="Phobius"/>
    </source>
</evidence>
<keyword evidence="1" id="KW-1133">Transmembrane helix</keyword>
<dbReference type="Proteomes" id="UP001596337">
    <property type="component" value="Unassembled WGS sequence"/>
</dbReference>
<keyword evidence="1" id="KW-0472">Membrane</keyword>
<evidence type="ECO:0000313" key="3">
    <source>
        <dbReference type="Proteomes" id="UP001596337"/>
    </source>
</evidence>
<dbReference type="Pfam" id="PF09490">
    <property type="entry name" value="CbtA"/>
    <property type="match status" value="1"/>
</dbReference>
<keyword evidence="1" id="KW-0812">Transmembrane</keyword>
<feature type="transmembrane region" description="Helical" evidence="1">
    <location>
        <begin position="140"/>
        <end position="159"/>
    </location>
</feature>
<proteinExistence type="predicted"/>
<keyword evidence="3" id="KW-1185">Reference proteome</keyword>
<dbReference type="InterPro" id="IPR012666">
    <property type="entry name" value="CbtA_put"/>
</dbReference>
<organism evidence="2 3">
    <name type="scientific">Haloechinothrix salitolerans</name>
    <dbReference type="NCBI Taxonomy" id="926830"/>
    <lineage>
        <taxon>Bacteria</taxon>
        <taxon>Bacillati</taxon>
        <taxon>Actinomycetota</taxon>
        <taxon>Actinomycetes</taxon>
        <taxon>Pseudonocardiales</taxon>
        <taxon>Pseudonocardiaceae</taxon>
        <taxon>Haloechinothrix</taxon>
    </lineage>
</organism>
<feature type="transmembrane region" description="Helical" evidence="1">
    <location>
        <begin position="210"/>
        <end position="231"/>
    </location>
</feature>
<name>A0ABW2BZU0_9PSEU</name>
<dbReference type="RefSeq" id="WP_345396487.1">
    <property type="nucleotide sequence ID" value="NZ_BAABLA010000025.1"/>
</dbReference>
<feature type="transmembrane region" description="Helical" evidence="1">
    <location>
        <begin position="101"/>
        <end position="120"/>
    </location>
</feature>
<protein>
    <submittedName>
        <fullName evidence="2">CbtA family protein</fullName>
    </submittedName>
</protein>
<comment type="caution">
    <text evidence="2">The sequence shown here is derived from an EMBL/GenBank/DDBJ whole genome shotgun (WGS) entry which is preliminary data.</text>
</comment>
<reference evidence="3" key="1">
    <citation type="journal article" date="2019" name="Int. J. Syst. Evol. Microbiol.">
        <title>The Global Catalogue of Microorganisms (GCM) 10K type strain sequencing project: providing services to taxonomists for standard genome sequencing and annotation.</title>
        <authorList>
            <consortium name="The Broad Institute Genomics Platform"/>
            <consortium name="The Broad Institute Genome Sequencing Center for Infectious Disease"/>
            <person name="Wu L."/>
            <person name="Ma J."/>
        </authorList>
    </citation>
    <scope>NUCLEOTIDE SEQUENCE [LARGE SCALE GENOMIC DNA]</scope>
    <source>
        <strain evidence="3">KCTC 32255</strain>
    </source>
</reference>
<evidence type="ECO:0000313" key="2">
    <source>
        <dbReference type="EMBL" id="MFC6867812.1"/>
    </source>
</evidence>
<accession>A0ABW2BZU0</accession>